<dbReference type="KEGG" id="mtw:CQW49_00750"/>
<dbReference type="Gene3D" id="3.40.50.2000">
    <property type="entry name" value="Glycogen Phosphorylase B"/>
    <property type="match status" value="2"/>
</dbReference>
<dbReference type="PANTHER" id="PTHR12526">
    <property type="entry name" value="GLYCOSYLTRANSFERASE"/>
    <property type="match status" value="1"/>
</dbReference>
<dbReference type="AlphaFoldDB" id="A0A2D2D5P1"/>
<dbReference type="EMBL" id="CP023737">
    <property type="protein sequence ID" value="ATQ70149.1"/>
    <property type="molecule type" value="Genomic_DNA"/>
</dbReference>
<dbReference type="GO" id="GO:0016757">
    <property type="term" value="F:glycosyltransferase activity"/>
    <property type="evidence" value="ECO:0007669"/>
    <property type="project" value="UniProtKB-KW"/>
</dbReference>
<evidence type="ECO:0000256" key="1">
    <source>
        <dbReference type="ARBA" id="ARBA00022676"/>
    </source>
</evidence>
<dbReference type="CDD" id="cd03801">
    <property type="entry name" value="GT4_PimA-like"/>
    <property type="match status" value="1"/>
</dbReference>
<proteinExistence type="predicted"/>
<dbReference type="Proteomes" id="UP000230709">
    <property type="component" value="Chromosome"/>
</dbReference>
<sequence>MARRPRVFFGSALVAPGRGGIARVARMTARALAQSGAERVEGLSYLDRRTIDIAGLRMRPALGSKLLYALLAHRHGLRATHAIYDSVGVARAHPRFAGIPYALWLHGIEAWGPMPAEHRAAVRGAALAIVNSRTTLERHQSANGPLANARLCWLGTEQDEAPGERAGFEGPPRVLIVGRIEAPEGRKGHDELVDVWPRVAAAAPGARLVIAGSGTGFAALRAKVAGSSAAGSIDLLGHVPEPDMPALFASAHVFAMPSRQEGFGVVYAEAMRHGLPVVASREDAGCEINVDGETGYNVSALDQPMLAETLIALLREPDRCATLGEAAFERWRRHFRYSCFARRFLDIWNEFAEGGDLDV</sequence>
<evidence type="ECO:0000313" key="4">
    <source>
        <dbReference type="Proteomes" id="UP000230709"/>
    </source>
</evidence>
<evidence type="ECO:0000256" key="2">
    <source>
        <dbReference type="ARBA" id="ARBA00022679"/>
    </source>
</evidence>
<gene>
    <name evidence="3" type="ORF">CQW49_00750</name>
</gene>
<accession>A0A2D2D5P1</accession>
<keyword evidence="2 3" id="KW-0808">Transferase</keyword>
<dbReference type="STRING" id="595536.GCA_000178815_00795"/>
<protein>
    <submittedName>
        <fullName evidence="3">Glycosyl transferase family 1</fullName>
    </submittedName>
</protein>
<name>A0A2D2D5P1_METT3</name>
<dbReference type="PANTHER" id="PTHR12526:SF510">
    <property type="entry name" value="D-INOSITOL 3-PHOSPHATE GLYCOSYLTRANSFERASE"/>
    <property type="match status" value="1"/>
</dbReference>
<dbReference type="SUPFAM" id="SSF53756">
    <property type="entry name" value="UDP-Glycosyltransferase/glycogen phosphorylase"/>
    <property type="match status" value="1"/>
</dbReference>
<keyword evidence="1" id="KW-0328">Glycosyltransferase</keyword>
<keyword evidence="4" id="KW-1185">Reference proteome</keyword>
<organism evidence="3 4">
    <name type="scientific">Methylosinus trichosporium (strain ATCC 35070 / NCIMB 11131 / UNIQEM 75 / OB3b)</name>
    <dbReference type="NCBI Taxonomy" id="595536"/>
    <lineage>
        <taxon>Bacteria</taxon>
        <taxon>Pseudomonadati</taxon>
        <taxon>Pseudomonadota</taxon>
        <taxon>Alphaproteobacteria</taxon>
        <taxon>Hyphomicrobiales</taxon>
        <taxon>Methylocystaceae</taxon>
        <taxon>Methylosinus</taxon>
    </lineage>
</organism>
<evidence type="ECO:0000313" key="3">
    <source>
        <dbReference type="EMBL" id="ATQ70149.1"/>
    </source>
</evidence>
<reference evidence="4" key="1">
    <citation type="submission" date="2017-10" db="EMBL/GenBank/DDBJ databases">
        <title>Completed PacBio SMRT sequence of Methylosinus trichosporium OB3b reveals presence of a third large plasmid.</title>
        <authorList>
            <person name="Charles T.C."/>
            <person name="Lynch M.D.J."/>
            <person name="Heil J.R."/>
            <person name="Cheng J."/>
        </authorList>
    </citation>
    <scope>NUCLEOTIDE SEQUENCE [LARGE SCALE GENOMIC DNA]</scope>
    <source>
        <strain evidence="4">OB3b</strain>
    </source>
</reference>
<dbReference type="Pfam" id="PF13692">
    <property type="entry name" value="Glyco_trans_1_4"/>
    <property type="match status" value="1"/>
</dbReference>